<gene>
    <name evidence="5" type="ORF">NW768_004661</name>
</gene>
<evidence type="ECO:0000313" key="5">
    <source>
        <dbReference type="EMBL" id="KAJ4135050.1"/>
    </source>
</evidence>
<dbReference type="PROSITE" id="PS00518">
    <property type="entry name" value="ZF_RING_1"/>
    <property type="match status" value="1"/>
</dbReference>
<dbReference type="InterPro" id="IPR017907">
    <property type="entry name" value="Znf_RING_CS"/>
</dbReference>
<dbReference type="InterPro" id="IPR013083">
    <property type="entry name" value="Znf_RING/FYVE/PHD"/>
</dbReference>
<dbReference type="EMBL" id="JAOQBH010000006">
    <property type="protein sequence ID" value="KAJ4135050.1"/>
    <property type="molecule type" value="Genomic_DNA"/>
</dbReference>
<keyword evidence="2" id="KW-0863">Zinc-finger</keyword>
<accession>A0ABQ8RGX1</accession>
<evidence type="ECO:0008006" key="7">
    <source>
        <dbReference type="Google" id="ProtNLM"/>
    </source>
</evidence>
<comment type="caution">
    <text evidence="5">The sequence shown here is derived from an EMBL/GenBank/DDBJ whole genome shotgun (WGS) entry which is preliminary data.</text>
</comment>
<evidence type="ECO:0000256" key="1">
    <source>
        <dbReference type="ARBA" id="ARBA00022723"/>
    </source>
</evidence>
<dbReference type="SUPFAM" id="SSF57850">
    <property type="entry name" value="RING/U-box"/>
    <property type="match status" value="1"/>
</dbReference>
<sequence length="409" mass="45020">MVVMATSAVMEALKESGMQHTAQYQLNYLDEFEAVHTEGDENIPQHIVELRLIRPYLLGVASGTIVWDAEEVTRSIKRGEEGTTPDKAPDSSDVEEDSENTTTAATVGTLPDRSAPTFVACGPLTKSPDKERGQVDNISTTQAVKAKHTMDFGERVAKIAKPRLSRVTMEAMSFLRSAPQSPLPESVSDVASPTGLAVVPSSEAHLEEDLISFDHDPVAIPNKNESSDVPNVNPFQDVLLDIDNQAQTEPSEWRIVLDRYPTLNLTTVKKEEVECFVCHKISTEPFTTCPCSHQYCSDCLCNLVKSSVSGAAAFPPTCCDNLVPIDINSAVFDEKTLREFLSKKFGNDHKTINGSPQDQKFDDELTQPSEEVLPALEKAKQGLCYLCYRVNEKDACKWCDSQSTLQEAD</sequence>
<protein>
    <recommendedName>
        <fullName evidence="7">RING-type domain-containing protein</fullName>
    </recommendedName>
</protein>
<evidence type="ECO:0000256" key="3">
    <source>
        <dbReference type="ARBA" id="ARBA00022833"/>
    </source>
</evidence>
<evidence type="ECO:0000256" key="4">
    <source>
        <dbReference type="SAM" id="MobiDB-lite"/>
    </source>
</evidence>
<organism evidence="5 6">
    <name type="scientific">Fusarium equiseti</name>
    <name type="common">Fusarium scirpi</name>
    <dbReference type="NCBI Taxonomy" id="61235"/>
    <lineage>
        <taxon>Eukaryota</taxon>
        <taxon>Fungi</taxon>
        <taxon>Dikarya</taxon>
        <taxon>Ascomycota</taxon>
        <taxon>Pezizomycotina</taxon>
        <taxon>Sordariomycetes</taxon>
        <taxon>Hypocreomycetidae</taxon>
        <taxon>Hypocreales</taxon>
        <taxon>Nectriaceae</taxon>
        <taxon>Fusarium</taxon>
        <taxon>Fusarium incarnatum-equiseti species complex</taxon>
    </lineage>
</organism>
<dbReference type="Proteomes" id="UP001152024">
    <property type="component" value="Unassembled WGS sequence"/>
</dbReference>
<name>A0ABQ8RGX1_FUSEQ</name>
<keyword evidence="1" id="KW-0479">Metal-binding</keyword>
<evidence type="ECO:0000256" key="2">
    <source>
        <dbReference type="ARBA" id="ARBA00022771"/>
    </source>
</evidence>
<feature type="region of interest" description="Disordered" evidence="4">
    <location>
        <begin position="77"/>
        <end position="116"/>
    </location>
</feature>
<evidence type="ECO:0000313" key="6">
    <source>
        <dbReference type="Proteomes" id="UP001152024"/>
    </source>
</evidence>
<keyword evidence="3" id="KW-0862">Zinc</keyword>
<reference evidence="5" key="1">
    <citation type="submission" date="2022-09" db="EMBL/GenBank/DDBJ databases">
        <title>Fusarium specimens isolated from Avocado Roots.</title>
        <authorList>
            <person name="Stajich J."/>
            <person name="Roper C."/>
            <person name="Heimlech-Rivalta G."/>
        </authorList>
    </citation>
    <scope>NUCLEOTIDE SEQUENCE</scope>
    <source>
        <strain evidence="5">CF00095</strain>
    </source>
</reference>
<proteinExistence type="predicted"/>
<keyword evidence="6" id="KW-1185">Reference proteome</keyword>
<dbReference type="Gene3D" id="3.30.40.10">
    <property type="entry name" value="Zinc/RING finger domain, C3HC4 (zinc finger)"/>
    <property type="match status" value="1"/>
</dbReference>